<reference evidence="3" key="1">
    <citation type="submission" date="2020-10" db="EMBL/GenBank/DDBJ databases">
        <authorList>
            <person name="Hahn C.J."/>
            <person name="Laso-Perez R."/>
            <person name="Vulcano F."/>
            <person name="Vaziourakis K.-M."/>
            <person name="Stokke R."/>
            <person name="Steen I.H."/>
            <person name="Teske A."/>
            <person name="Boetius A."/>
            <person name="Liebeke M."/>
            <person name="Amann R."/>
            <person name="Knittel K."/>
        </authorList>
    </citation>
    <scope>NUCLEOTIDE SEQUENCE</scope>
    <source>
        <strain evidence="2">Gfbio:e3339647-f889-4370-9287-4fb5cb688e4c:AG392D22_GoMArc1</strain>
        <strain evidence="3">Gfbio:e3339647-f889-4370-9287-4fb5cb688e4c:AG394J04_GoMArc1</strain>
    </source>
</reference>
<sequence>MADIISIMSAIVGIISLSIAITQTIRLSHLQKLRVGNLREALQNCRLTMIESDRLLNNREEYDLENKGALIKVQAIHSNSCGLIRAIFHELSQVDTPYNEQKLEDYISLDLITSKWLWKQAALFIPTQERTFEIPELPDDTPDYMAKAGRSKKD</sequence>
<name>A0A811TE41_9EURY</name>
<dbReference type="EMBL" id="CAJHIP010000029">
    <property type="protein sequence ID" value="CAD6493719.1"/>
    <property type="molecule type" value="Genomic_DNA"/>
</dbReference>
<protein>
    <submittedName>
        <fullName evidence="3">Uncharacterized protein</fullName>
    </submittedName>
</protein>
<evidence type="ECO:0000313" key="4">
    <source>
        <dbReference type="Proteomes" id="UP000603056"/>
    </source>
</evidence>
<keyword evidence="1" id="KW-0812">Transmembrane</keyword>
<keyword evidence="1" id="KW-1133">Transmembrane helix</keyword>
<dbReference type="Proteomes" id="UP000634805">
    <property type="component" value="Unassembled WGS sequence"/>
</dbReference>
<accession>A0A811TE41</accession>
<keyword evidence="1" id="KW-0472">Membrane</keyword>
<evidence type="ECO:0000313" key="3">
    <source>
        <dbReference type="EMBL" id="CAD6493719.1"/>
    </source>
</evidence>
<dbReference type="AlphaFoldDB" id="A0A811TE41"/>
<feature type="transmembrane region" description="Helical" evidence="1">
    <location>
        <begin position="6"/>
        <end position="25"/>
    </location>
</feature>
<evidence type="ECO:0000313" key="2">
    <source>
        <dbReference type="EMBL" id="CAD6490849.1"/>
    </source>
</evidence>
<dbReference type="EMBL" id="CAJHIS010000001">
    <property type="protein sequence ID" value="CAD6490849.1"/>
    <property type="molecule type" value="Genomic_DNA"/>
</dbReference>
<evidence type="ECO:0000256" key="1">
    <source>
        <dbReference type="SAM" id="Phobius"/>
    </source>
</evidence>
<dbReference type="Proteomes" id="UP000603056">
    <property type="component" value="Unassembled WGS sequence"/>
</dbReference>
<comment type="caution">
    <text evidence="3">The sequence shown here is derived from an EMBL/GenBank/DDBJ whole genome shotgun (WGS) entry which is preliminary data.</text>
</comment>
<organism evidence="3 4">
    <name type="scientific">Candidatus Argoarchaeum ethanivorans</name>
    <dbReference type="NCBI Taxonomy" id="2608793"/>
    <lineage>
        <taxon>Archaea</taxon>
        <taxon>Methanobacteriati</taxon>
        <taxon>Methanobacteriota</taxon>
        <taxon>Stenosarchaea group</taxon>
        <taxon>Methanomicrobia</taxon>
        <taxon>Methanosarcinales</taxon>
        <taxon>Methanosarcinales incertae sedis</taxon>
        <taxon>GOM Arc I cluster</taxon>
        <taxon>Candidatus Argoarchaeum</taxon>
    </lineage>
</organism>
<proteinExistence type="predicted"/>
<gene>
    <name evidence="2" type="ORF">EMLJLAPB_00029</name>
    <name evidence="3" type="ORF">FFODKBPE_00557</name>
</gene>